<reference evidence="1 2" key="1">
    <citation type="journal article" date="2013" name="Genome Announc.">
        <title>Complete Genome Sequence of Glaciecola psychrophila Strain 170T.</title>
        <authorList>
            <person name="Yin J."/>
            <person name="Chen J."/>
            <person name="Liu G."/>
            <person name="Yu Y."/>
            <person name="Song L."/>
            <person name="Wang X."/>
            <person name="Qu X."/>
        </authorList>
    </citation>
    <scope>NUCLEOTIDE SEQUENCE [LARGE SCALE GENOMIC DNA]</scope>
    <source>
        <strain evidence="1 2">170</strain>
    </source>
</reference>
<accession>K7AJX4</accession>
<gene>
    <name evidence="1" type="ORF">C427_4050</name>
</gene>
<protein>
    <submittedName>
        <fullName evidence="1">Uncharacterized protein</fullName>
    </submittedName>
</protein>
<dbReference type="Proteomes" id="UP000011864">
    <property type="component" value="Chromosome"/>
</dbReference>
<organism evidence="1 2">
    <name type="scientific">Paraglaciecola psychrophila 170</name>
    <dbReference type="NCBI Taxonomy" id="1129794"/>
    <lineage>
        <taxon>Bacteria</taxon>
        <taxon>Pseudomonadati</taxon>
        <taxon>Pseudomonadota</taxon>
        <taxon>Gammaproteobacteria</taxon>
        <taxon>Alteromonadales</taxon>
        <taxon>Alteromonadaceae</taxon>
        <taxon>Paraglaciecola</taxon>
    </lineage>
</organism>
<dbReference type="EMBL" id="CP003837">
    <property type="protein sequence ID" value="AGH46155.1"/>
    <property type="molecule type" value="Genomic_DNA"/>
</dbReference>
<proteinExistence type="predicted"/>
<keyword evidence="2" id="KW-1185">Reference proteome</keyword>
<dbReference type="HOGENOM" id="CLU_3314119_0_0_6"/>
<evidence type="ECO:0000313" key="2">
    <source>
        <dbReference type="Proteomes" id="UP000011864"/>
    </source>
</evidence>
<evidence type="ECO:0000313" key="1">
    <source>
        <dbReference type="EMBL" id="AGH46155.1"/>
    </source>
</evidence>
<sequence>MWAKQLVLKEINPGNMSNKLVTASSNLKKVNNVQFRKQG</sequence>
<name>K7AJX4_9ALTE</name>
<dbReference type="PATRIC" id="fig|1129794.4.peg.4034"/>
<dbReference type="STRING" id="1129794.C427_4050"/>
<dbReference type="KEGG" id="gps:C427_4050"/>
<dbReference type="AlphaFoldDB" id="K7AJX4"/>